<dbReference type="PANTHER" id="PTHR43147:SF2">
    <property type="entry name" value="NADP-DEPENDENT OXIDOREDUCTASE DOMAIN-CONTAINING PROTEIN"/>
    <property type="match status" value="1"/>
</dbReference>
<dbReference type="OrthoDB" id="9773828at2"/>
<dbReference type="EMBL" id="MJGC01000077">
    <property type="protein sequence ID" value="OEJ73887.1"/>
    <property type="molecule type" value="Genomic_DNA"/>
</dbReference>
<dbReference type="AlphaFoldDB" id="A0A1E5QH19"/>
<dbReference type="Pfam" id="PF00248">
    <property type="entry name" value="Aldo_ket_red"/>
    <property type="match status" value="1"/>
</dbReference>
<gene>
    <name evidence="2" type="ORF">BH720_17470</name>
</gene>
<accession>A0A1E5QH19</accession>
<dbReference type="InterPro" id="IPR036812">
    <property type="entry name" value="NAD(P)_OxRdtase_dom_sf"/>
</dbReference>
<dbReference type="STRING" id="1781255.BH720_17470"/>
<feature type="domain" description="NADP-dependent oxidoreductase" evidence="1">
    <location>
        <begin position="12"/>
        <end position="297"/>
    </location>
</feature>
<reference evidence="2" key="1">
    <citation type="submission" date="2016-09" db="EMBL/GenBank/DDBJ databases">
        <title>Draft genome of thermotolerant cyanobacterium Desertifilum sp. strain IPPAS B-1220.</title>
        <authorList>
            <person name="Sinetova M.A."/>
            <person name="Bolakhan K."/>
            <person name="Zayadan B.K."/>
            <person name="Mironov K.S."/>
            <person name="Ustinova V."/>
            <person name="Kupriyanova E.V."/>
            <person name="Sidorov R.A."/>
            <person name="Skrypnik A.N."/>
            <person name="Gogoleva N.E."/>
            <person name="Gogolev Y.V."/>
            <person name="Los D.A."/>
        </authorList>
    </citation>
    <scope>NUCLEOTIDE SEQUENCE [LARGE SCALE GENOMIC DNA]</scope>
    <source>
        <strain evidence="2">IPPAS B-1220</strain>
    </source>
</reference>
<dbReference type="GO" id="GO:0016491">
    <property type="term" value="F:oxidoreductase activity"/>
    <property type="evidence" value="ECO:0007669"/>
    <property type="project" value="InterPro"/>
</dbReference>
<sequence>MKTEEIEIPHSLIVGCWQLDDRSWTSISEPEIERAIDTYLALGLRCFDTADIYGRSESLIGRLLKGRDCTIFTKAVFFGEVPTPSQVRNKIETSLRYLKQSSLDCVQVHWHNPQLDFSSTFETFNQLIEQGKIRTLGVTNFNTPMLKQALQLAPIRYHQIQYSLIDRRVENGMQQLCLDHDIGLLPYGPLAGGYLSDKFRGVQSPPNQGSHARGFYYSSMVRAHGGWSPVLALLEDLATVGSKYNLTIAQVALNWVLQQPGVAGVISGVTLDRRQMQKNVEAMHSAIAPEDIAQLTARSQILFQQPGDIYSYERQ</sequence>
<evidence type="ECO:0000259" key="1">
    <source>
        <dbReference type="Pfam" id="PF00248"/>
    </source>
</evidence>
<dbReference type="RefSeq" id="WP_069968497.1">
    <property type="nucleotide sequence ID" value="NZ_CM124774.1"/>
</dbReference>
<dbReference type="PANTHER" id="PTHR43147">
    <property type="entry name" value="PROTEIN TAS"/>
    <property type="match status" value="1"/>
</dbReference>
<dbReference type="PRINTS" id="PR00069">
    <property type="entry name" value="ALDKETRDTASE"/>
</dbReference>
<name>A0A1E5QH19_9CYAN</name>
<organism evidence="2">
    <name type="scientific">Desertifilum tharense IPPAS B-1220</name>
    <dbReference type="NCBI Taxonomy" id="1781255"/>
    <lineage>
        <taxon>Bacteria</taxon>
        <taxon>Bacillati</taxon>
        <taxon>Cyanobacteriota</taxon>
        <taxon>Cyanophyceae</taxon>
        <taxon>Desertifilales</taxon>
        <taxon>Desertifilaceae</taxon>
        <taxon>Desertifilum</taxon>
    </lineage>
</organism>
<protein>
    <submittedName>
        <fullName evidence="2">Aldo/keto reductase</fullName>
    </submittedName>
</protein>
<dbReference type="InterPro" id="IPR020471">
    <property type="entry name" value="AKR"/>
</dbReference>
<dbReference type="Gene3D" id="3.20.20.100">
    <property type="entry name" value="NADP-dependent oxidoreductase domain"/>
    <property type="match status" value="1"/>
</dbReference>
<proteinExistence type="predicted"/>
<comment type="caution">
    <text evidence="2">The sequence shown here is derived from an EMBL/GenBank/DDBJ whole genome shotgun (WGS) entry which is preliminary data.</text>
</comment>
<dbReference type="SUPFAM" id="SSF51430">
    <property type="entry name" value="NAD(P)-linked oxidoreductase"/>
    <property type="match status" value="1"/>
</dbReference>
<dbReference type="InterPro" id="IPR023210">
    <property type="entry name" value="NADP_OxRdtase_dom"/>
</dbReference>
<dbReference type="CDD" id="cd19101">
    <property type="entry name" value="AKR_unchar"/>
    <property type="match status" value="1"/>
</dbReference>
<evidence type="ECO:0000313" key="2">
    <source>
        <dbReference type="EMBL" id="OEJ73887.1"/>
    </source>
</evidence>